<evidence type="ECO:0000256" key="3">
    <source>
        <dbReference type="ARBA" id="ARBA00022679"/>
    </source>
</evidence>
<reference evidence="9 10" key="1">
    <citation type="submission" date="2017-06" db="EMBL/GenBank/DDBJ databases">
        <authorList>
            <person name="Kim H.J."/>
            <person name="Triplett B.A."/>
        </authorList>
    </citation>
    <scope>NUCLEOTIDE SEQUENCE [LARGE SCALE GENOMIC DNA]</scope>
    <source>
        <strain evidence="9 10">DSM 13116</strain>
    </source>
</reference>
<dbReference type="AlphaFoldDB" id="A0A239D3A3"/>
<feature type="transmembrane region" description="Helical" evidence="7">
    <location>
        <begin position="12"/>
        <end position="36"/>
    </location>
</feature>
<dbReference type="OrthoDB" id="9806824at2"/>
<dbReference type="SUPFAM" id="SSF53448">
    <property type="entry name" value="Nucleotide-diphospho-sugar transferases"/>
    <property type="match status" value="1"/>
</dbReference>
<dbReference type="CDD" id="cd06421">
    <property type="entry name" value="CESA_CelA_like"/>
    <property type="match status" value="1"/>
</dbReference>
<organism evidence="9 10">
    <name type="scientific">Humidesulfovibrio mexicanus</name>
    <dbReference type="NCBI Taxonomy" id="147047"/>
    <lineage>
        <taxon>Bacteria</taxon>
        <taxon>Pseudomonadati</taxon>
        <taxon>Thermodesulfobacteriota</taxon>
        <taxon>Desulfovibrionia</taxon>
        <taxon>Desulfovibrionales</taxon>
        <taxon>Desulfovibrionaceae</taxon>
        <taxon>Humidesulfovibrio</taxon>
    </lineage>
</organism>
<accession>A0A239D3A3</accession>
<dbReference type="PANTHER" id="PTHR43867">
    <property type="entry name" value="CELLULOSE SYNTHASE CATALYTIC SUBUNIT A [UDP-FORMING]"/>
    <property type="match status" value="1"/>
</dbReference>
<dbReference type="PANTHER" id="PTHR43867:SF2">
    <property type="entry name" value="CELLULOSE SYNTHASE CATALYTIC SUBUNIT A [UDP-FORMING]"/>
    <property type="match status" value="1"/>
</dbReference>
<keyword evidence="3" id="KW-0808">Transferase</keyword>
<evidence type="ECO:0000259" key="8">
    <source>
        <dbReference type="Pfam" id="PF13632"/>
    </source>
</evidence>
<keyword evidence="4 7" id="KW-0812">Transmembrane</keyword>
<evidence type="ECO:0000256" key="5">
    <source>
        <dbReference type="ARBA" id="ARBA00022989"/>
    </source>
</evidence>
<feature type="domain" description="Glycosyltransferase 2-like" evidence="8">
    <location>
        <begin position="204"/>
        <end position="424"/>
    </location>
</feature>
<name>A0A239D3A3_9BACT</name>
<keyword evidence="5 7" id="KW-1133">Transmembrane helix</keyword>
<dbReference type="InterPro" id="IPR029044">
    <property type="entry name" value="Nucleotide-diphossugar_trans"/>
</dbReference>
<protein>
    <submittedName>
        <fullName evidence="9">Cellulose synthase (UDP-forming)</fullName>
    </submittedName>
</protein>
<evidence type="ECO:0000256" key="2">
    <source>
        <dbReference type="ARBA" id="ARBA00022676"/>
    </source>
</evidence>
<proteinExistence type="predicted"/>
<evidence type="ECO:0000313" key="10">
    <source>
        <dbReference type="Proteomes" id="UP000198324"/>
    </source>
</evidence>
<dbReference type="RefSeq" id="WP_089275583.1">
    <property type="nucleotide sequence ID" value="NZ_FZOC01000011.1"/>
</dbReference>
<keyword evidence="2" id="KW-0328">Glycosyltransferase</keyword>
<dbReference type="Pfam" id="PF13632">
    <property type="entry name" value="Glyco_trans_2_3"/>
    <property type="match status" value="1"/>
</dbReference>
<feature type="transmembrane region" description="Helical" evidence="7">
    <location>
        <begin position="42"/>
        <end position="64"/>
    </location>
</feature>
<evidence type="ECO:0000256" key="7">
    <source>
        <dbReference type="SAM" id="Phobius"/>
    </source>
</evidence>
<dbReference type="InterPro" id="IPR050321">
    <property type="entry name" value="Glycosyltr_2/OpgH_subfam"/>
</dbReference>
<comment type="subcellular location">
    <subcellularLocation>
        <location evidence="1">Membrane</location>
        <topology evidence="1">Multi-pass membrane protein</topology>
    </subcellularLocation>
</comment>
<keyword evidence="10" id="KW-1185">Reference proteome</keyword>
<dbReference type="InterPro" id="IPR001173">
    <property type="entry name" value="Glyco_trans_2-like"/>
</dbReference>
<feature type="transmembrane region" description="Helical" evidence="7">
    <location>
        <begin position="515"/>
        <end position="537"/>
    </location>
</feature>
<dbReference type="GO" id="GO:0016757">
    <property type="term" value="F:glycosyltransferase activity"/>
    <property type="evidence" value="ECO:0007669"/>
    <property type="project" value="UniProtKB-KW"/>
</dbReference>
<feature type="transmembrane region" description="Helical" evidence="7">
    <location>
        <begin position="484"/>
        <end position="503"/>
    </location>
</feature>
<sequence length="542" mass="61338">MASGMRTRLFATALSAAMLSIFLYLMARTLLFLLSARLWQEITVGVLLLLAEGFTMLHAFGYFLNVYHGLRAGDAPRITRDTVPPLESHPPVAIVVASYKEPLDVLEDTLTCFYNLTYSNKRIYFLDDTRYDKPGENPAAMAEYRERIDDLCRRLEVNLFRRPWRGAKAGMINDFLDFLAGRPVAEAVLTSHGDAPRDGETEKYVIVFDADMNPLPDFVEPLVAFMEKHKRLAFIQTPQYYSNFEANLVAKASGLQQAVFYEYICEGKSAQDAMFCCGTNVILRREALEDVGGFDESSVTEDFATSLRFHVNGWSSAYLNKVCAFGMGPEDLGGYFKQQFRWALGTVGLLRSIVREFLRGPQRLPAAKWWEYFLSSTHYFVGWVFLVMAVCPLLYLFTDTPSYFANPELYLLFFMPYIILTVTIFLYSMSQRKYRFWELAQGILLQAVTFPVYMKASLLAVLGVRGSFGITPKGGSTSLPMLRLWPQLGLALACLGGFTWGMLRLWHGDGPTLALLTNSGWCLYHFAILCTALHFNFPEVGE</sequence>
<keyword evidence="6 7" id="KW-0472">Membrane</keyword>
<dbReference type="EMBL" id="FZOC01000011">
    <property type="protein sequence ID" value="SNS26699.1"/>
    <property type="molecule type" value="Genomic_DNA"/>
</dbReference>
<evidence type="ECO:0000256" key="1">
    <source>
        <dbReference type="ARBA" id="ARBA00004141"/>
    </source>
</evidence>
<feature type="transmembrane region" description="Helical" evidence="7">
    <location>
        <begin position="439"/>
        <end position="464"/>
    </location>
</feature>
<feature type="transmembrane region" description="Helical" evidence="7">
    <location>
        <begin position="378"/>
        <end position="397"/>
    </location>
</feature>
<evidence type="ECO:0000256" key="4">
    <source>
        <dbReference type="ARBA" id="ARBA00022692"/>
    </source>
</evidence>
<evidence type="ECO:0000313" key="9">
    <source>
        <dbReference type="EMBL" id="SNS26699.1"/>
    </source>
</evidence>
<dbReference type="GO" id="GO:0016020">
    <property type="term" value="C:membrane"/>
    <property type="evidence" value="ECO:0007669"/>
    <property type="project" value="UniProtKB-SubCell"/>
</dbReference>
<gene>
    <name evidence="9" type="ORF">SAMN04488503_0085</name>
</gene>
<dbReference type="Gene3D" id="3.90.550.10">
    <property type="entry name" value="Spore Coat Polysaccharide Biosynthesis Protein SpsA, Chain A"/>
    <property type="match status" value="1"/>
</dbReference>
<feature type="transmembrane region" description="Helical" evidence="7">
    <location>
        <begin position="409"/>
        <end position="427"/>
    </location>
</feature>
<dbReference type="Proteomes" id="UP000198324">
    <property type="component" value="Unassembled WGS sequence"/>
</dbReference>
<evidence type="ECO:0000256" key="6">
    <source>
        <dbReference type="ARBA" id="ARBA00023136"/>
    </source>
</evidence>